<proteinExistence type="inferred from homology"/>
<keyword evidence="4 5" id="KW-0119">Carbohydrate metabolism</keyword>
<evidence type="ECO:0000313" key="10">
    <source>
        <dbReference type="EMBL" id="TYL87916.1"/>
    </source>
</evidence>
<feature type="binding site" evidence="7">
    <location>
        <begin position="303"/>
        <end position="305"/>
    </location>
    <ligand>
        <name>substrate</name>
    </ligand>
</feature>
<dbReference type="AlphaFoldDB" id="A0A5S4X1J1"/>
<dbReference type="Pfam" id="PF22643">
    <property type="entry name" value="NagA_N"/>
    <property type="match status" value="1"/>
</dbReference>
<feature type="binding site" evidence="8">
    <location>
        <position position="212"/>
    </location>
    <ligand>
        <name>Zn(2+)</name>
        <dbReference type="ChEBI" id="CHEBI:29105"/>
    </ligand>
</feature>
<evidence type="ECO:0000313" key="11">
    <source>
        <dbReference type="Proteomes" id="UP000324853"/>
    </source>
</evidence>
<keyword evidence="3 5" id="KW-0378">Hydrolase</keyword>
<feature type="binding site" evidence="8">
    <location>
        <position position="127"/>
    </location>
    <ligand>
        <name>Zn(2+)</name>
        <dbReference type="ChEBI" id="CHEBI:29105"/>
    </ligand>
</feature>
<dbReference type="InterPro" id="IPR011059">
    <property type="entry name" value="Metal-dep_hydrolase_composite"/>
</dbReference>
<name>A0A5S4X1J1_9BRAD</name>
<dbReference type="EC" id="3.5.1.25" evidence="10"/>
<dbReference type="CDD" id="cd00854">
    <property type="entry name" value="NagA"/>
    <property type="match status" value="1"/>
</dbReference>
<dbReference type="GO" id="GO:0008448">
    <property type="term" value="F:N-acetylglucosamine-6-phosphate deacetylase activity"/>
    <property type="evidence" value="ECO:0007669"/>
    <property type="project" value="UniProtKB-EC"/>
</dbReference>
<evidence type="ECO:0000256" key="4">
    <source>
        <dbReference type="ARBA" id="ARBA00023277"/>
    </source>
</evidence>
<dbReference type="InterPro" id="IPR003764">
    <property type="entry name" value="GlcNAc_6-P_deAcase"/>
</dbReference>
<feature type="binding site" evidence="7">
    <location>
        <position position="223"/>
    </location>
    <ligand>
        <name>substrate</name>
    </ligand>
</feature>
<reference evidence="10 11" key="1">
    <citation type="submission" date="2019-08" db="EMBL/GenBank/DDBJ databases">
        <title>Bradyrhizobium hipponensis sp. nov., a rhizobium isolated from a Lupinus angustifolius root nodule in Tunisia.</title>
        <authorList>
            <person name="Off K."/>
            <person name="Rejili M."/>
            <person name="Mars M."/>
            <person name="Brachmann A."/>
            <person name="Marin M."/>
        </authorList>
    </citation>
    <scope>NUCLEOTIDE SEQUENCE [LARGE SCALE GENOMIC DNA]</scope>
    <source>
        <strain evidence="10 11">CTAW11</strain>
    </source>
</reference>
<dbReference type="NCBIfam" id="TIGR00221">
    <property type="entry name" value="nagA"/>
    <property type="match status" value="1"/>
</dbReference>
<evidence type="ECO:0000256" key="2">
    <source>
        <dbReference type="ARBA" id="ARBA00022723"/>
    </source>
</evidence>
<dbReference type="SUPFAM" id="SSF51556">
    <property type="entry name" value="Metallo-dependent hydrolases"/>
    <property type="match status" value="1"/>
</dbReference>
<comment type="similarity">
    <text evidence="1 5">Belongs to the metallo-dependent hydrolases superfamily. NagA family.</text>
</comment>
<dbReference type="PIRSF" id="PIRSF038994">
    <property type="entry name" value="NagA"/>
    <property type="match status" value="1"/>
</dbReference>
<dbReference type="InterPro" id="IPR032466">
    <property type="entry name" value="Metal_Hydrolase"/>
</dbReference>
<dbReference type="InterPro" id="IPR006680">
    <property type="entry name" value="Amidohydro-rel"/>
</dbReference>
<comment type="cofactor">
    <cofactor evidence="8">
        <name>a divalent metal cation</name>
        <dbReference type="ChEBI" id="CHEBI:60240"/>
    </cofactor>
    <text evidence="8">Binds 1 divalent metal cation per subunit.</text>
</comment>
<keyword evidence="11" id="KW-1185">Reference proteome</keyword>
<dbReference type="Gene3D" id="2.30.40.10">
    <property type="entry name" value="Urease, subunit C, domain 1"/>
    <property type="match status" value="1"/>
</dbReference>
<feature type="active site" description="Proton donor/acceptor" evidence="6">
    <location>
        <position position="270"/>
    </location>
</feature>
<evidence type="ECO:0000256" key="5">
    <source>
        <dbReference type="PIRNR" id="PIRNR038994"/>
    </source>
</evidence>
<dbReference type="GO" id="GO:0046872">
    <property type="term" value="F:metal ion binding"/>
    <property type="evidence" value="ECO:0007669"/>
    <property type="project" value="UniProtKB-KW"/>
</dbReference>
<feature type="binding site" evidence="8">
    <location>
        <position position="191"/>
    </location>
    <ligand>
        <name>Zn(2+)</name>
        <dbReference type="ChEBI" id="CHEBI:29105"/>
    </ligand>
</feature>
<evidence type="ECO:0000256" key="8">
    <source>
        <dbReference type="PIRSR" id="PIRSR038994-3"/>
    </source>
</evidence>
<evidence type="ECO:0000256" key="7">
    <source>
        <dbReference type="PIRSR" id="PIRSR038994-2"/>
    </source>
</evidence>
<protein>
    <submittedName>
        <fullName evidence="10">N-acetylglucosamine-6-phosphate deacetylase</fullName>
        <ecNumber evidence="10">3.5.1.25</ecNumber>
    </submittedName>
</protein>
<dbReference type="OrthoDB" id="9776488at2"/>
<accession>A0A5S4X1J1</accession>
<gene>
    <name evidence="10" type="primary">nagA</name>
    <name evidence="10" type="ORF">FXB38_01950</name>
</gene>
<evidence type="ECO:0000256" key="3">
    <source>
        <dbReference type="ARBA" id="ARBA00022801"/>
    </source>
</evidence>
<dbReference type="SUPFAM" id="SSF51338">
    <property type="entry name" value="Composite domain of metallo-dependent hydrolases"/>
    <property type="match status" value="1"/>
</dbReference>
<dbReference type="PANTHER" id="PTHR11113">
    <property type="entry name" value="N-ACETYLGLUCOSAMINE-6-PHOSPHATE DEACETYLASE"/>
    <property type="match status" value="1"/>
</dbReference>
<dbReference type="PANTHER" id="PTHR11113:SF14">
    <property type="entry name" value="N-ACETYLGLUCOSAMINE-6-PHOSPHATE DEACETYLASE"/>
    <property type="match status" value="1"/>
</dbReference>
<feature type="binding site" evidence="7">
    <location>
        <position position="138"/>
    </location>
    <ligand>
        <name>substrate</name>
    </ligand>
</feature>
<evidence type="ECO:0000256" key="6">
    <source>
        <dbReference type="PIRSR" id="PIRSR038994-1"/>
    </source>
</evidence>
<keyword evidence="2 8" id="KW-0479">Metal-binding</keyword>
<feature type="binding site" evidence="7">
    <location>
        <begin position="215"/>
        <end position="216"/>
    </location>
    <ligand>
        <name>substrate</name>
    </ligand>
</feature>
<dbReference type="Proteomes" id="UP000324853">
    <property type="component" value="Unassembled WGS sequence"/>
</dbReference>
<feature type="domain" description="Amidohydrolase-related" evidence="9">
    <location>
        <begin position="51"/>
        <end position="373"/>
    </location>
</feature>
<dbReference type="EMBL" id="VSSR01000005">
    <property type="protein sequence ID" value="TYL87916.1"/>
    <property type="molecule type" value="Genomic_DNA"/>
</dbReference>
<evidence type="ECO:0000256" key="1">
    <source>
        <dbReference type="ARBA" id="ARBA00010716"/>
    </source>
</evidence>
<dbReference type="Pfam" id="PF01979">
    <property type="entry name" value="Amidohydro_1"/>
    <property type="match status" value="1"/>
</dbReference>
<organism evidence="10 11">
    <name type="scientific">Bradyrhizobium cytisi</name>
    <dbReference type="NCBI Taxonomy" id="515489"/>
    <lineage>
        <taxon>Bacteria</taxon>
        <taxon>Pseudomonadati</taxon>
        <taxon>Pseudomonadota</taxon>
        <taxon>Alphaproteobacteria</taxon>
        <taxon>Hyphomicrobiales</taxon>
        <taxon>Nitrobacteraceae</taxon>
        <taxon>Bradyrhizobium</taxon>
    </lineage>
</organism>
<sequence length="389" mass="41057">MMIVLTGARIFDGERFFDDHAVVVEGDRVAAILPYSERPHGPARDLGGGLLAPGYIDVQVNGGGGVLFNEDPTPEGIARIAAAHRKHGTVGLLPTLVTDAPQVMAAAIAGTREARQLTPATLGIHLEGPFLDPARKGAHELRHIRDLKPGDIATIVEANCGAVMLTLAPNRVDAASIAELARHGVLISLGHSSASYAEARAAVKAGAHAFTHLFNAMSAPAGREPGMVGAALDLDEAFVGIIADGHHVHEANLRITFAAKRHDRFMLITDAMPPAAGGPDQFDLQGRRVTCADGCLRLDDGTLAGSVLTMDEAVRYAVNVVRLPLADALAMASRVPATFLRRDAELGRIAPGYLASLVHLDDELRVLETWIEGRPTADGSKRDELAGNT</sequence>
<dbReference type="Gene3D" id="3.20.20.140">
    <property type="entry name" value="Metal-dependent hydrolases"/>
    <property type="match status" value="1"/>
</dbReference>
<comment type="caution">
    <text evidence="10">The sequence shown here is derived from an EMBL/GenBank/DDBJ whole genome shotgun (WGS) entry which is preliminary data.</text>
</comment>
<dbReference type="GO" id="GO:0006046">
    <property type="term" value="P:N-acetylglucosamine catabolic process"/>
    <property type="evidence" value="ECO:0007669"/>
    <property type="project" value="TreeGrafter"/>
</dbReference>
<evidence type="ECO:0000259" key="9">
    <source>
        <dbReference type="Pfam" id="PF01979"/>
    </source>
</evidence>
<feature type="binding site" evidence="7">
    <location>
        <position position="247"/>
    </location>
    <ligand>
        <name>substrate</name>
    </ligand>
</feature>